<keyword evidence="4" id="KW-1185">Reference proteome</keyword>
<dbReference type="InterPro" id="IPR036388">
    <property type="entry name" value="WH-like_DNA-bd_sf"/>
</dbReference>
<gene>
    <name evidence="3" type="ORF">CRE_16276</name>
</gene>
<dbReference type="Proteomes" id="UP000008281">
    <property type="component" value="Unassembled WGS sequence"/>
</dbReference>
<proteinExistence type="predicted"/>
<protein>
    <recommendedName>
        <fullName evidence="2">Mos1 transposase HTH domain-containing protein</fullName>
    </recommendedName>
</protein>
<feature type="chain" id="PRO_5003176745" description="Mos1 transposase HTH domain-containing protein" evidence="1">
    <location>
        <begin position="27"/>
        <end position="342"/>
    </location>
</feature>
<organism evidence="4">
    <name type="scientific">Caenorhabditis remanei</name>
    <name type="common">Caenorhabditis vulgaris</name>
    <dbReference type="NCBI Taxonomy" id="31234"/>
    <lineage>
        <taxon>Eukaryota</taxon>
        <taxon>Metazoa</taxon>
        <taxon>Ecdysozoa</taxon>
        <taxon>Nematoda</taxon>
        <taxon>Chromadorea</taxon>
        <taxon>Rhabditida</taxon>
        <taxon>Rhabditina</taxon>
        <taxon>Rhabditomorpha</taxon>
        <taxon>Rhabditoidea</taxon>
        <taxon>Rhabditidae</taxon>
        <taxon>Peloderinae</taxon>
        <taxon>Caenorhabditis</taxon>
    </lineage>
</organism>
<dbReference type="InParanoid" id="E3N2H6"/>
<dbReference type="OrthoDB" id="6137736at2759"/>
<dbReference type="eggNOG" id="ENOG502RYWI">
    <property type="taxonomic scope" value="Eukaryota"/>
</dbReference>
<feature type="signal peptide" evidence="1">
    <location>
        <begin position="1"/>
        <end position="26"/>
    </location>
</feature>
<dbReference type="InterPro" id="IPR041426">
    <property type="entry name" value="Mos1_HTH"/>
</dbReference>
<dbReference type="OMA" id="LANCKGI"/>
<dbReference type="PANTHER" id="PTHR46060:SF1">
    <property type="entry name" value="MARINER MOS1 TRANSPOSASE-LIKE PROTEIN"/>
    <property type="match status" value="1"/>
</dbReference>
<dbReference type="PANTHER" id="PTHR46060">
    <property type="entry name" value="MARINER MOS1 TRANSPOSASE-LIKE PROTEIN"/>
    <property type="match status" value="1"/>
</dbReference>
<dbReference type="InterPro" id="IPR052709">
    <property type="entry name" value="Transposase-MT_Hybrid"/>
</dbReference>
<dbReference type="InterPro" id="IPR036397">
    <property type="entry name" value="RNaseH_sf"/>
</dbReference>
<dbReference type="Gene3D" id="1.10.10.1450">
    <property type="match status" value="1"/>
</dbReference>
<feature type="domain" description="Mos1 transposase HTH" evidence="2">
    <location>
        <begin position="9"/>
        <end position="58"/>
    </location>
</feature>
<evidence type="ECO:0000313" key="3">
    <source>
        <dbReference type="EMBL" id="EFO84158.1"/>
    </source>
</evidence>
<evidence type="ECO:0000313" key="4">
    <source>
        <dbReference type="Proteomes" id="UP000008281"/>
    </source>
</evidence>
<name>E3N2H6_CAERE</name>
<dbReference type="Pfam" id="PF01359">
    <property type="entry name" value="Transposase_1"/>
    <property type="match status" value="1"/>
</dbReference>
<dbReference type="Gene3D" id="3.30.420.10">
    <property type="entry name" value="Ribonuclease H-like superfamily/Ribonuclease H"/>
    <property type="match status" value="1"/>
</dbReference>
<dbReference type="HOGENOM" id="CLU_049837_1_0_1"/>
<dbReference type="AlphaFoldDB" id="E3N2H6"/>
<reference evidence="3" key="1">
    <citation type="submission" date="2007-07" db="EMBL/GenBank/DDBJ databases">
        <title>PCAP assembly of the Caenorhabditis remanei genome.</title>
        <authorList>
            <consortium name="The Caenorhabditis remanei Sequencing Consortium"/>
            <person name="Wilson R.K."/>
        </authorList>
    </citation>
    <scope>NUCLEOTIDE SEQUENCE [LARGE SCALE GENOMIC DNA]</scope>
    <source>
        <strain evidence="3">PB4641</strain>
    </source>
</reference>
<keyword evidence="1" id="KW-0732">Signal</keyword>
<dbReference type="Gene3D" id="1.10.10.10">
    <property type="entry name" value="Winged helix-like DNA-binding domain superfamily/Winged helix DNA-binding domain"/>
    <property type="match status" value="1"/>
</dbReference>
<dbReference type="STRING" id="31234.E3N2H6"/>
<evidence type="ECO:0000256" key="1">
    <source>
        <dbReference type="SAM" id="SignalP"/>
    </source>
</evidence>
<dbReference type="GO" id="GO:0003676">
    <property type="term" value="F:nucleic acid binding"/>
    <property type="evidence" value="ECO:0007669"/>
    <property type="project" value="InterPro"/>
</dbReference>
<dbReference type="Pfam" id="PF17906">
    <property type="entry name" value="HTH_48"/>
    <property type="match status" value="1"/>
</dbReference>
<sequence>MPLPFVPNRMHIRHVILFLFLSGLKSPDIQKKLTDIYQAHAPTAPTIRLWIERFEANDFDLEDRTRPGRPVELDLSELQKNVEADPYQSSREIAMTMGVDHSTIVRGLKSIGKVKKLGRFVPHALKDFDKKRRVDMSMLLLSSHRTKAWLDDLITGDEKWVHYSNNVRKAQWVDEDEQPAAVAKPELHVKKVMLSIWWSVRGVEYWELLDEGKTITADVYSSQLEKLKRAVAASRGEKARVFFQHDNARPHVSKVTNAKLMSFGWTVLPHPPYFPDLAPSDYWLFSHLQQKLEGQNFKTKDDIKKELTSYFAERPAEFWQEGIKKLPGRWQQVINADGEYFV</sequence>
<accession>E3N2H6</accession>
<evidence type="ECO:0000259" key="2">
    <source>
        <dbReference type="Pfam" id="PF17906"/>
    </source>
</evidence>
<dbReference type="InterPro" id="IPR001888">
    <property type="entry name" value="Transposase_1"/>
</dbReference>
<dbReference type="EMBL" id="DS268513">
    <property type="protein sequence ID" value="EFO84158.1"/>
    <property type="molecule type" value="Genomic_DNA"/>
</dbReference>